<accession>N2A3Y5</accession>
<dbReference type="eggNOG" id="ENOG5032UQH">
    <property type="taxonomic scope" value="Bacteria"/>
</dbReference>
<evidence type="ECO:0000313" key="1">
    <source>
        <dbReference type="EMBL" id="EMZ21168.1"/>
    </source>
</evidence>
<keyword evidence="2" id="KW-1185">Reference proteome</keyword>
<dbReference type="HOGENOM" id="CLU_026224_0_0_9"/>
<organism evidence="1 2">
    <name type="scientific">Eubacterium plexicaudatum ASF492</name>
    <dbReference type="NCBI Taxonomy" id="1235802"/>
    <lineage>
        <taxon>Bacteria</taxon>
        <taxon>Bacillati</taxon>
        <taxon>Bacillota</taxon>
        <taxon>Clostridia</taxon>
        <taxon>Eubacteriales</taxon>
        <taxon>Eubacteriaceae</taxon>
        <taxon>Eubacterium</taxon>
    </lineage>
</organism>
<dbReference type="STRING" id="1235802.C823_04741"/>
<dbReference type="EMBL" id="AQFT01000136">
    <property type="protein sequence ID" value="EMZ21168.1"/>
    <property type="molecule type" value="Genomic_DNA"/>
</dbReference>
<gene>
    <name evidence="1" type="ORF">C823_04741</name>
</gene>
<comment type="caution">
    <text evidence="1">The sequence shown here is derived from an EMBL/GenBank/DDBJ whole genome shotgun (WGS) entry which is preliminary data.</text>
</comment>
<reference evidence="1 2" key="1">
    <citation type="journal article" date="2014" name="Genome Announc.">
        <title>Draft genome sequences of the altered schaedler flora, a defined bacterial community from gnotobiotic mice.</title>
        <authorList>
            <person name="Wannemuehler M.J."/>
            <person name="Overstreet A.M."/>
            <person name="Ward D.V."/>
            <person name="Phillips G.J."/>
        </authorList>
    </citation>
    <scope>NUCLEOTIDE SEQUENCE [LARGE SCALE GENOMIC DNA]</scope>
    <source>
        <strain evidence="1 2">ASF492</strain>
    </source>
</reference>
<dbReference type="OrthoDB" id="9767145at2"/>
<proteinExistence type="predicted"/>
<dbReference type="AlphaFoldDB" id="N2A3Y5"/>
<evidence type="ECO:0008006" key="3">
    <source>
        <dbReference type="Google" id="ProtNLM"/>
    </source>
</evidence>
<name>N2A3Y5_9FIRM</name>
<evidence type="ECO:0000313" key="2">
    <source>
        <dbReference type="Proteomes" id="UP000012589"/>
    </source>
</evidence>
<dbReference type="Proteomes" id="UP000012589">
    <property type="component" value="Unassembled WGS sequence"/>
</dbReference>
<protein>
    <recommendedName>
        <fullName evidence="3">DUF262 domain-containing protein</fullName>
    </recommendedName>
</protein>
<dbReference type="PATRIC" id="fig|1235802.3.peg.4998"/>
<sequence>MEHTELVKKEIESTIEDFYTNNQSKLKKICNKEMLKFGGLSQMDYDCFYSRAGYELSIARETYDPSKGKSFMDYAIGVIKFSVRKEMTYRNREKRQVVVKKEETDENGKTVKKKEYISNISIDTPIGDEDGLTIGDTLQSDFNIDDVIGEETNEYSDKIENFLQRLSNIQKNIVKHIMKGYSSKDIKKWLNLSDAQYRDAWNIICSYDNKRILFNEKYDSEEYEMNETVVTEDVSETYKNTSYSIESISKQLKKKRIRDDHILQRHSGQWKPFAKSELISDILRGKSLTQIIISEEIKNGLKMQWLIDGKQRCTTLDDYLNDGFAISKNVKNYNIKYQAPKIDENGYEVLNGDGFTDMEWKVFDIRSKKFSQLPEELQDIFKDRQIPVLYNMNCTKKDIADDIARFNRSRPMNKAQNGWLGLDEDFAELVEKIAKMQFFQPEYYGSSYTGNSNTSGALRRIIVESIMVSDFIDEYCDFEKMCEFLTEEASDSNFTEFYSLVERLTTVSNEDVAKLFNVKDSFLWFGLFSRFIKLNFDDHKFIDFMKEFNNALHSKEIDGESFDNILIKTKSTKDKSVVEKKINLLEKLMLEYLHITETNEVDIKIRSDKNINEVLFISENVGVDKDSAANNLDFYKESLEYLTENTIKIGSKLLDKENQLSLLALVAYSYNADIDLDEWLTEYAKNNNTYEVDQKTNYLYMKESLNQFHAAKNTVKKKSA</sequence>